<reference evidence="2" key="1">
    <citation type="submission" date="2024-06" db="UniProtKB">
        <authorList>
            <consortium name="RefSeq"/>
        </authorList>
    </citation>
    <scope>NUCLEOTIDE SEQUENCE [LARGE SCALE GENOMIC DNA]</scope>
    <source>
        <strain evidence="2">MV2-25</strain>
    </source>
</reference>
<evidence type="ECO:0000313" key="3">
    <source>
        <dbReference type="RefSeq" id="XP_001360572.3"/>
    </source>
</evidence>
<evidence type="ECO:0000256" key="1">
    <source>
        <dbReference type="SAM" id="MobiDB-lite"/>
    </source>
</evidence>
<sequence length="262" mass="29046">MLSLVPVALGVGVAPCQSPVASCQLVAGVHSDRSSCQSLRSPAKRRLCRGQSNPFPTHPRSKPEYLSNPPPAMSGKLIMKRKRADQHSRREHEQLPEERPQQQQQQQQHPQHQEEVEEQGGPEKRHRPLTPPAEQPAEGSEEDSPNRILLEALQKIMELQSELDAFEQDLDERDGYQAEVADEEEDDQEAESLDDDNLDAEVSAQFAPPTPGQRSQAEALGFAMCARETLLFLQSEGIPTESPLYQTLLGKLVGQSDGLLHA</sequence>
<feature type="compositionally biased region" description="Low complexity" evidence="1">
    <location>
        <begin position="101"/>
        <end position="110"/>
    </location>
</feature>
<dbReference type="Proteomes" id="UP000001819">
    <property type="component" value="Chromosome 3"/>
</dbReference>
<dbReference type="InParanoid" id="A0A6I8UTB9"/>
<gene>
    <name evidence="3" type="primary">insb</name>
</gene>
<keyword evidence="2" id="KW-1185">Reference proteome</keyword>
<proteinExistence type="predicted"/>
<feature type="region of interest" description="Disordered" evidence="1">
    <location>
        <begin position="35"/>
        <end position="145"/>
    </location>
</feature>
<feature type="compositionally biased region" description="Acidic residues" evidence="1">
    <location>
        <begin position="180"/>
        <end position="199"/>
    </location>
</feature>
<feature type="compositionally biased region" description="Basic and acidic residues" evidence="1">
    <location>
        <begin position="85"/>
        <end position="100"/>
    </location>
</feature>
<dbReference type="RefSeq" id="XP_001360572.3">
    <property type="nucleotide sequence ID" value="XM_001360535.4"/>
</dbReference>
<accession>A0A6I8UTB9</accession>
<name>A0A6I8UTB9_DROPS</name>
<dbReference type="FunCoup" id="A0A6I8UTB9">
    <property type="interactions" value="25"/>
</dbReference>
<evidence type="ECO:0000313" key="2">
    <source>
        <dbReference type="Proteomes" id="UP000001819"/>
    </source>
</evidence>
<feature type="region of interest" description="Disordered" evidence="1">
    <location>
        <begin position="168"/>
        <end position="214"/>
    </location>
</feature>
<dbReference type="KEGG" id="dpo:4803931"/>
<dbReference type="AlphaFoldDB" id="A0A6I8UTB9"/>
<protein>
    <submittedName>
        <fullName evidence="3">GATA zinc finger domain-containing protein 25</fullName>
    </submittedName>
</protein>
<reference evidence="3" key="2">
    <citation type="submission" date="2025-08" db="UniProtKB">
        <authorList>
            <consortium name="RefSeq"/>
        </authorList>
    </citation>
    <scope>IDENTIFICATION</scope>
    <source>
        <strain evidence="3">MV-25-SWS-2005</strain>
        <tissue evidence="3">Whole body</tissue>
    </source>
</reference>
<organism evidence="2 3">
    <name type="scientific">Drosophila pseudoobscura pseudoobscura</name>
    <name type="common">Fruit fly</name>
    <dbReference type="NCBI Taxonomy" id="46245"/>
    <lineage>
        <taxon>Eukaryota</taxon>
        <taxon>Metazoa</taxon>
        <taxon>Ecdysozoa</taxon>
        <taxon>Arthropoda</taxon>
        <taxon>Hexapoda</taxon>
        <taxon>Insecta</taxon>
        <taxon>Pterygota</taxon>
        <taxon>Neoptera</taxon>
        <taxon>Endopterygota</taxon>
        <taxon>Diptera</taxon>
        <taxon>Brachycera</taxon>
        <taxon>Muscomorpha</taxon>
        <taxon>Ephydroidea</taxon>
        <taxon>Drosophilidae</taxon>
        <taxon>Drosophila</taxon>
        <taxon>Sophophora</taxon>
    </lineage>
</organism>